<dbReference type="AlphaFoldDB" id="A0A2M4D8R5"/>
<feature type="chain" id="PRO_5014979880" evidence="1">
    <location>
        <begin position="17"/>
        <end position="76"/>
    </location>
</feature>
<proteinExistence type="predicted"/>
<sequence>MLALNLFVLILTGCMTYRNQELSVLMMCPYFLVMKLMSFFQYYDVLSPAVIIILLQHLQTFIRFKIFFSYSVSFSF</sequence>
<organism evidence="2">
    <name type="scientific">Anopheles darlingi</name>
    <name type="common">Mosquito</name>
    <dbReference type="NCBI Taxonomy" id="43151"/>
    <lineage>
        <taxon>Eukaryota</taxon>
        <taxon>Metazoa</taxon>
        <taxon>Ecdysozoa</taxon>
        <taxon>Arthropoda</taxon>
        <taxon>Hexapoda</taxon>
        <taxon>Insecta</taxon>
        <taxon>Pterygota</taxon>
        <taxon>Neoptera</taxon>
        <taxon>Endopterygota</taxon>
        <taxon>Diptera</taxon>
        <taxon>Nematocera</taxon>
        <taxon>Culicoidea</taxon>
        <taxon>Culicidae</taxon>
        <taxon>Anophelinae</taxon>
        <taxon>Anopheles</taxon>
    </lineage>
</organism>
<evidence type="ECO:0000256" key="1">
    <source>
        <dbReference type="SAM" id="SignalP"/>
    </source>
</evidence>
<accession>A0A2M4D8R5</accession>
<reference evidence="2" key="1">
    <citation type="submission" date="2018-01" db="EMBL/GenBank/DDBJ databases">
        <title>An insight into the sialome of Amazonian anophelines.</title>
        <authorList>
            <person name="Ribeiro J.M."/>
            <person name="Scarpassa V."/>
            <person name="Calvo E."/>
        </authorList>
    </citation>
    <scope>NUCLEOTIDE SEQUENCE</scope>
</reference>
<keyword evidence="1" id="KW-0732">Signal</keyword>
<dbReference type="EMBL" id="GGFL01009777">
    <property type="protein sequence ID" value="MBW73955.1"/>
    <property type="molecule type" value="Transcribed_RNA"/>
</dbReference>
<feature type="signal peptide" evidence="1">
    <location>
        <begin position="1"/>
        <end position="16"/>
    </location>
</feature>
<evidence type="ECO:0000313" key="2">
    <source>
        <dbReference type="EMBL" id="MBW73955.1"/>
    </source>
</evidence>
<name>A0A2M4D8R5_ANODA</name>
<protein>
    <submittedName>
        <fullName evidence="2">Putative secreted protein</fullName>
    </submittedName>
</protein>